<dbReference type="AlphaFoldDB" id="A0A1G2PJV3"/>
<sequence length="399" mass="45706">MNEELIKKKLEQHIRALRAPAGYIRAGYPNFPGLFGRDSLIVAWELLAHDPRIAQKTLVKLATLQGKRVNHKSEEEPGKILHEYYEPWQMWVRFVQKSLVTFGWGQPYFGSVDATFLWIIVLERYYAQTHDDALLRRLWSHLLRALSWIKEYADSDGDGFFDYRAHNPIALQHQAWKDSDEFGAITQPIAPVEVQGYAYAALQAAARLTGNRAHTWCVWAQERSRTLQKNFRNAYIMSDYFAYALDGNGAQLPWVTSNPSHLLFAGLISKADEEMIISKVFSADLWTKYGMRTLAVSEPSFAWQSYHRGSVWPHDNWFFWLGLRETKRFREAKKVKEAMCAAFSALNGIIPELYAVDPQTQEISPDIYVGTSSVKHRIGNPQAWASGALLAMLNDDRSS</sequence>
<evidence type="ECO:0000313" key="2">
    <source>
        <dbReference type="EMBL" id="OHA48596.1"/>
    </source>
</evidence>
<dbReference type="InterPro" id="IPR008928">
    <property type="entry name" value="6-hairpin_glycosidase_sf"/>
</dbReference>
<evidence type="ECO:0000259" key="1">
    <source>
        <dbReference type="Pfam" id="PF06202"/>
    </source>
</evidence>
<dbReference type="GO" id="GO:0005975">
    <property type="term" value="P:carbohydrate metabolic process"/>
    <property type="evidence" value="ECO:0007669"/>
    <property type="project" value="InterPro"/>
</dbReference>
<reference evidence="2 3" key="1">
    <citation type="journal article" date="2016" name="Nat. Commun.">
        <title>Thousands of microbial genomes shed light on interconnected biogeochemical processes in an aquifer system.</title>
        <authorList>
            <person name="Anantharaman K."/>
            <person name="Brown C.T."/>
            <person name="Hug L.A."/>
            <person name="Sharon I."/>
            <person name="Castelle C.J."/>
            <person name="Probst A.J."/>
            <person name="Thomas B.C."/>
            <person name="Singh A."/>
            <person name="Wilkins M.J."/>
            <person name="Karaoz U."/>
            <person name="Brodie E.L."/>
            <person name="Williams K.H."/>
            <person name="Hubbard S.S."/>
            <person name="Banfield J.F."/>
        </authorList>
    </citation>
    <scope>NUCLEOTIDE SEQUENCE [LARGE SCALE GENOMIC DNA]</scope>
</reference>
<feature type="domain" description="Glycogen debranching enzyme C-terminal" evidence="1">
    <location>
        <begin position="106"/>
        <end position="390"/>
    </location>
</feature>
<dbReference type="Pfam" id="PF06202">
    <property type="entry name" value="GDE_C"/>
    <property type="match status" value="1"/>
</dbReference>
<proteinExistence type="predicted"/>
<gene>
    <name evidence="2" type="ORF">A2806_00350</name>
</gene>
<evidence type="ECO:0000313" key="3">
    <source>
        <dbReference type="Proteomes" id="UP000177629"/>
    </source>
</evidence>
<dbReference type="Gene3D" id="1.50.10.10">
    <property type="match status" value="1"/>
</dbReference>
<name>A0A1G2PJV3_9BACT</name>
<dbReference type="InterPro" id="IPR032790">
    <property type="entry name" value="GDE_C"/>
</dbReference>
<dbReference type="InterPro" id="IPR012341">
    <property type="entry name" value="6hp_glycosidase-like_sf"/>
</dbReference>
<dbReference type="EMBL" id="MHSS01000005">
    <property type="protein sequence ID" value="OHA48596.1"/>
    <property type="molecule type" value="Genomic_DNA"/>
</dbReference>
<comment type="caution">
    <text evidence="2">The sequence shown here is derived from an EMBL/GenBank/DDBJ whole genome shotgun (WGS) entry which is preliminary data.</text>
</comment>
<dbReference type="SUPFAM" id="SSF48208">
    <property type="entry name" value="Six-hairpin glycosidases"/>
    <property type="match status" value="1"/>
</dbReference>
<organism evidence="2 3">
    <name type="scientific">Candidatus Terrybacteria bacterium RIFCSPHIGHO2_01_FULL_48_17</name>
    <dbReference type="NCBI Taxonomy" id="1802362"/>
    <lineage>
        <taxon>Bacteria</taxon>
        <taxon>Candidatus Terryibacteriota</taxon>
    </lineage>
</organism>
<dbReference type="Proteomes" id="UP000177629">
    <property type="component" value="Unassembled WGS sequence"/>
</dbReference>
<dbReference type="STRING" id="1802362.A2806_00350"/>
<protein>
    <recommendedName>
        <fullName evidence="1">Glycogen debranching enzyme C-terminal domain-containing protein</fullName>
    </recommendedName>
</protein>
<accession>A0A1G2PJV3</accession>